<dbReference type="EMBL" id="PUHZ01000003">
    <property type="protein sequence ID" value="PQO47845.1"/>
    <property type="molecule type" value="Genomic_DNA"/>
</dbReference>
<dbReference type="OrthoDB" id="1495450at2"/>
<evidence type="ECO:0000256" key="2">
    <source>
        <dbReference type="SAM" id="Phobius"/>
    </source>
</evidence>
<sequence>MKDNLQTWSGDAQVMKTFAFSRTSLTVLTVGWLLLIGAGFVALASYQNQAGESAEHQSAWEKSPLIQRDAAQCQLLVFLHPHCPCSSATLNELARIQATCQNRLAIQVVIYYPLGADADWLQTPNVKLAQQIPNAQWTLDPDGNSARELGVRTSGHTILLSPRGDLIFSGGITSSRGHEGANLGRQAIERYVCLGEKTVDQTHVYGCPIFGTSDEEKTTTQPRKASDGAK</sequence>
<accession>A0A2S8GTU0</accession>
<keyword evidence="2" id="KW-0812">Transmembrane</keyword>
<gene>
    <name evidence="3" type="ORF">C5Y93_02035</name>
</gene>
<dbReference type="RefSeq" id="WP_105333717.1">
    <property type="nucleotide sequence ID" value="NZ_PUHZ01000003.1"/>
</dbReference>
<evidence type="ECO:0000256" key="1">
    <source>
        <dbReference type="SAM" id="MobiDB-lite"/>
    </source>
</evidence>
<evidence type="ECO:0008006" key="5">
    <source>
        <dbReference type="Google" id="ProtNLM"/>
    </source>
</evidence>
<name>A0A2S8GTU0_9BACT</name>
<dbReference type="SUPFAM" id="SSF52833">
    <property type="entry name" value="Thioredoxin-like"/>
    <property type="match status" value="1"/>
</dbReference>
<evidence type="ECO:0000313" key="3">
    <source>
        <dbReference type="EMBL" id="PQO47845.1"/>
    </source>
</evidence>
<dbReference type="Proteomes" id="UP000237819">
    <property type="component" value="Unassembled WGS sequence"/>
</dbReference>
<feature type="region of interest" description="Disordered" evidence="1">
    <location>
        <begin position="211"/>
        <end position="230"/>
    </location>
</feature>
<comment type="caution">
    <text evidence="3">The sequence shown here is derived from an EMBL/GenBank/DDBJ whole genome shotgun (WGS) entry which is preliminary data.</text>
</comment>
<keyword evidence="2" id="KW-0472">Membrane</keyword>
<organism evidence="3 4">
    <name type="scientific">Blastopirellula marina</name>
    <dbReference type="NCBI Taxonomy" id="124"/>
    <lineage>
        <taxon>Bacteria</taxon>
        <taxon>Pseudomonadati</taxon>
        <taxon>Planctomycetota</taxon>
        <taxon>Planctomycetia</taxon>
        <taxon>Pirellulales</taxon>
        <taxon>Pirellulaceae</taxon>
        <taxon>Blastopirellula</taxon>
    </lineage>
</organism>
<reference evidence="3 4" key="1">
    <citation type="submission" date="2018-02" db="EMBL/GenBank/DDBJ databases">
        <title>Comparative genomes isolates from brazilian mangrove.</title>
        <authorList>
            <person name="Araujo J.E."/>
            <person name="Taketani R.G."/>
            <person name="Silva M.C.P."/>
            <person name="Loureco M.V."/>
            <person name="Andreote F.D."/>
        </authorList>
    </citation>
    <scope>NUCLEOTIDE SEQUENCE [LARGE SCALE GENOMIC DNA]</scope>
    <source>
        <strain evidence="3 4">Nap-Phe MGV</strain>
    </source>
</reference>
<protein>
    <recommendedName>
        <fullName evidence="5">RedB protein</fullName>
    </recommendedName>
</protein>
<proteinExistence type="predicted"/>
<dbReference type="InterPro" id="IPR036249">
    <property type="entry name" value="Thioredoxin-like_sf"/>
</dbReference>
<keyword evidence="2" id="KW-1133">Transmembrane helix</keyword>
<feature type="compositionally biased region" description="Basic and acidic residues" evidence="1">
    <location>
        <begin position="214"/>
        <end position="230"/>
    </location>
</feature>
<evidence type="ECO:0000313" key="4">
    <source>
        <dbReference type="Proteomes" id="UP000237819"/>
    </source>
</evidence>
<feature type="transmembrane region" description="Helical" evidence="2">
    <location>
        <begin position="25"/>
        <end position="46"/>
    </location>
</feature>
<dbReference type="AlphaFoldDB" id="A0A2S8GTU0"/>
<dbReference type="Gene3D" id="3.40.30.10">
    <property type="entry name" value="Glutaredoxin"/>
    <property type="match status" value="1"/>
</dbReference>